<reference evidence="1 2" key="1">
    <citation type="journal article" date="2018" name="Mol. Plant">
        <title>The genome of Artemisia annua provides insight into the evolution of Asteraceae family and artemisinin biosynthesis.</title>
        <authorList>
            <person name="Shen Q."/>
            <person name="Zhang L."/>
            <person name="Liao Z."/>
            <person name="Wang S."/>
            <person name="Yan T."/>
            <person name="Shi P."/>
            <person name="Liu M."/>
            <person name="Fu X."/>
            <person name="Pan Q."/>
            <person name="Wang Y."/>
            <person name="Lv Z."/>
            <person name="Lu X."/>
            <person name="Zhang F."/>
            <person name="Jiang W."/>
            <person name="Ma Y."/>
            <person name="Chen M."/>
            <person name="Hao X."/>
            <person name="Li L."/>
            <person name="Tang Y."/>
            <person name="Lv G."/>
            <person name="Zhou Y."/>
            <person name="Sun X."/>
            <person name="Brodelius P.E."/>
            <person name="Rose J.K.C."/>
            <person name="Tang K."/>
        </authorList>
    </citation>
    <scope>NUCLEOTIDE SEQUENCE [LARGE SCALE GENOMIC DNA]</scope>
    <source>
        <strain evidence="2">cv. Huhao1</strain>
        <tissue evidence="1">Leaf</tissue>
    </source>
</reference>
<keyword evidence="2" id="KW-1185">Reference proteome</keyword>
<dbReference type="EMBL" id="PKPP01013742">
    <property type="protein sequence ID" value="PWA40515.1"/>
    <property type="molecule type" value="Genomic_DNA"/>
</dbReference>
<organism evidence="1 2">
    <name type="scientific">Artemisia annua</name>
    <name type="common">Sweet wormwood</name>
    <dbReference type="NCBI Taxonomy" id="35608"/>
    <lineage>
        <taxon>Eukaryota</taxon>
        <taxon>Viridiplantae</taxon>
        <taxon>Streptophyta</taxon>
        <taxon>Embryophyta</taxon>
        <taxon>Tracheophyta</taxon>
        <taxon>Spermatophyta</taxon>
        <taxon>Magnoliopsida</taxon>
        <taxon>eudicotyledons</taxon>
        <taxon>Gunneridae</taxon>
        <taxon>Pentapetalae</taxon>
        <taxon>asterids</taxon>
        <taxon>campanulids</taxon>
        <taxon>Asterales</taxon>
        <taxon>Asteraceae</taxon>
        <taxon>Asteroideae</taxon>
        <taxon>Anthemideae</taxon>
        <taxon>Artemisiinae</taxon>
        <taxon>Artemisia</taxon>
    </lineage>
</organism>
<comment type="caution">
    <text evidence="1">The sequence shown here is derived from an EMBL/GenBank/DDBJ whole genome shotgun (WGS) entry which is preliminary data.</text>
</comment>
<evidence type="ECO:0000313" key="1">
    <source>
        <dbReference type="EMBL" id="PWA40515.1"/>
    </source>
</evidence>
<protein>
    <submittedName>
        <fullName evidence="1">Uncharacterized protein</fullName>
    </submittedName>
</protein>
<dbReference type="Proteomes" id="UP000245207">
    <property type="component" value="Unassembled WGS sequence"/>
</dbReference>
<sequence length="114" mass="13088">MAQFPKVAISAQSNLLKDIMNTLLVNDMNSDFKVIREIHAEVIELTRRCKVRGEQIKQLESVVGSSLATECLQLLRDIQDEKLEKNRTLLKLISETLIKVLKTISFVAKMRKNY</sequence>
<dbReference type="AlphaFoldDB" id="A0A2U1KUR9"/>
<accession>A0A2U1KUR9</accession>
<name>A0A2U1KUR9_ARTAN</name>
<evidence type="ECO:0000313" key="2">
    <source>
        <dbReference type="Proteomes" id="UP000245207"/>
    </source>
</evidence>
<gene>
    <name evidence="1" type="ORF">CTI12_AA562070</name>
</gene>
<proteinExistence type="predicted"/>